<evidence type="ECO:0000313" key="10">
    <source>
        <dbReference type="Proteomes" id="UP000637757"/>
    </source>
</evidence>
<feature type="active site" description="Nucleophile" evidence="6">
    <location>
        <position position="444"/>
    </location>
</feature>
<dbReference type="InterPro" id="IPR022029">
    <property type="entry name" value="YoaR-like_PG-bd"/>
</dbReference>
<dbReference type="EMBL" id="JADAKE010000023">
    <property type="protein sequence ID" value="MBF8808656.1"/>
    <property type="molecule type" value="Genomic_DNA"/>
</dbReference>
<evidence type="ECO:0000259" key="8">
    <source>
        <dbReference type="PROSITE" id="PS52029"/>
    </source>
</evidence>
<keyword evidence="2" id="KW-0808">Transferase</keyword>
<dbReference type="AlphaFoldDB" id="A0A931AWU5"/>
<evidence type="ECO:0000256" key="3">
    <source>
        <dbReference type="ARBA" id="ARBA00022960"/>
    </source>
</evidence>
<feature type="active site" description="Proton donor/acceptor" evidence="6">
    <location>
        <position position="423"/>
    </location>
</feature>
<dbReference type="CDD" id="cd16913">
    <property type="entry name" value="YkuD_like"/>
    <property type="match status" value="1"/>
</dbReference>
<dbReference type="GO" id="GO:0008360">
    <property type="term" value="P:regulation of cell shape"/>
    <property type="evidence" value="ECO:0007669"/>
    <property type="project" value="UniProtKB-UniRule"/>
</dbReference>
<keyword evidence="4 6" id="KW-0573">Peptidoglycan synthesis</keyword>
<evidence type="ECO:0000256" key="7">
    <source>
        <dbReference type="SAM" id="Phobius"/>
    </source>
</evidence>
<comment type="pathway">
    <text evidence="1 6">Cell wall biogenesis; peptidoglycan biosynthesis.</text>
</comment>
<dbReference type="PANTHER" id="PTHR30582">
    <property type="entry name" value="L,D-TRANSPEPTIDASE"/>
    <property type="match status" value="1"/>
</dbReference>
<gene>
    <name evidence="9" type="ORF">IC227_10905</name>
</gene>
<dbReference type="InterPro" id="IPR038063">
    <property type="entry name" value="Transpep_catalytic_dom"/>
</dbReference>
<dbReference type="Proteomes" id="UP000637757">
    <property type="component" value="Unassembled WGS sequence"/>
</dbReference>
<keyword evidence="3 6" id="KW-0133">Cell shape</keyword>
<dbReference type="GO" id="GO:0016740">
    <property type="term" value="F:transferase activity"/>
    <property type="evidence" value="ECO:0007669"/>
    <property type="project" value="UniProtKB-KW"/>
</dbReference>
<dbReference type="InterPro" id="IPR038054">
    <property type="entry name" value="LD_TPept-like_central_sf"/>
</dbReference>
<evidence type="ECO:0000313" key="9">
    <source>
        <dbReference type="EMBL" id="MBF8808656.1"/>
    </source>
</evidence>
<dbReference type="SUPFAM" id="SSF143985">
    <property type="entry name" value="L,D-transpeptidase pre-catalytic domain-like"/>
    <property type="match status" value="1"/>
</dbReference>
<keyword evidence="7" id="KW-0812">Transmembrane</keyword>
<dbReference type="InterPro" id="IPR050979">
    <property type="entry name" value="LD-transpeptidase"/>
</dbReference>
<keyword evidence="7" id="KW-1133">Transmembrane helix</keyword>
<dbReference type="Pfam" id="PF12229">
    <property type="entry name" value="PG_binding_4"/>
    <property type="match status" value="2"/>
</dbReference>
<name>A0A931AWU5_9ENTE</name>
<reference evidence="9" key="1">
    <citation type="submission" date="2020-09" db="EMBL/GenBank/DDBJ databases">
        <title>Genomic insights into the novelty and pathogenicity of a unique biofilm-forming Enterococcus sp. bacteria (Enterococcus lacertideformus) identified in reptiles.</title>
        <authorList>
            <person name="Agius J.E."/>
            <person name="Phalen D.N."/>
            <person name="Rose K."/>
            <person name="Eden J.-S."/>
        </authorList>
    </citation>
    <scope>NUCLEOTIDE SEQUENCE</scope>
    <source>
        <strain evidence="9">PHRS 0518</strain>
    </source>
</reference>
<keyword evidence="10" id="KW-1185">Reference proteome</keyword>
<keyword evidence="7" id="KW-0472">Membrane</keyword>
<evidence type="ECO:0000256" key="2">
    <source>
        <dbReference type="ARBA" id="ARBA00022679"/>
    </source>
</evidence>
<dbReference type="Gene3D" id="2.40.440.10">
    <property type="entry name" value="L,D-transpeptidase catalytic domain-like"/>
    <property type="match status" value="1"/>
</dbReference>
<evidence type="ECO:0000256" key="5">
    <source>
        <dbReference type="ARBA" id="ARBA00023316"/>
    </source>
</evidence>
<proteinExistence type="predicted"/>
<protein>
    <submittedName>
        <fullName evidence="9">L,D-transpeptidase family protein</fullName>
    </submittedName>
</protein>
<dbReference type="Pfam" id="PF03734">
    <property type="entry name" value="YkuD"/>
    <property type="match status" value="1"/>
</dbReference>
<dbReference type="GO" id="GO:0018104">
    <property type="term" value="P:peptidoglycan-protein cross-linking"/>
    <property type="evidence" value="ECO:0007669"/>
    <property type="project" value="TreeGrafter"/>
</dbReference>
<keyword evidence="5 6" id="KW-0961">Cell wall biogenesis/degradation</keyword>
<feature type="domain" description="L,D-TPase catalytic" evidence="8">
    <location>
        <begin position="345"/>
        <end position="468"/>
    </location>
</feature>
<feature type="transmembrane region" description="Helical" evidence="7">
    <location>
        <begin position="12"/>
        <end position="33"/>
    </location>
</feature>
<dbReference type="GO" id="GO:0071972">
    <property type="term" value="F:peptidoglycan L,D-transpeptidase activity"/>
    <property type="evidence" value="ECO:0007669"/>
    <property type="project" value="TreeGrafter"/>
</dbReference>
<dbReference type="Gene3D" id="3.10.20.800">
    <property type="match status" value="1"/>
</dbReference>
<dbReference type="SUPFAM" id="SSF141523">
    <property type="entry name" value="L,D-transpeptidase catalytic domain-like"/>
    <property type="match status" value="1"/>
</dbReference>
<dbReference type="GO" id="GO:0071555">
    <property type="term" value="P:cell wall organization"/>
    <property type="evidence" value="ECO:0007669"/>
    <property type="project" value="UniProtKB-UniRule"/>
</dbReference>
<dbReference type="PROSITE" id="PS52029">
    <property type="entry name" value="LD_TPASE"/>
    <property type="match status" value="1"/>
</dbReference>
<comment type="caution">
    <text evidence="9">The sequence shown here is derived from an EMBL/GenBank/DDBJ whole genome shotgun (WGS) entry which is preliminary data.</text>
</comment>
<dbReference type="PANTHER" id="PTHR30582:SF33">
    <property type="entry name" value="EXPORTED PROTEIN"/>
    <property type="match status" value="1"/>
</dbReference>
<organism evidence="9 10">
    <name type="scientific">Enterococcus lacertideformus</name>
    <dbReference type="NCBI Taxonomy" id="2771493"/>
    <lineage>
        <taxon>Bacteria</taxon>
        <taxon>Bacillati</taxon>
        <taxon>Bacillota</taxon>
        <taxon>Bacilli</taxon>
        <taxon>Lactobacillales</taxon>
        <taxon>Enterococcaceae</taxon>
        <taxon>Enterococcus</taxon>
    </lineage>
</organism>
<sequence length="468" mass="52295">MTRSSHRKKNKSLQVALLSVLGVMLIFIGFYAYRSTYYTKHFLPNTVINSINVSNLTVEQANDKLKDTYSNKKISIEENGKVWEQIAKSELGYKDDFSSDLSHLLSQQNAWAWGKNYVSAAEKQKIDPQYTDQQKLETTVETFTNKLTELNKDRTQTQDATIEKSGETFKIKPEVNGDAIDVPTAVNALKNSIKDGKNKSELTAFQTKPKVTSTDKTLTEQLNTITTIANVKGTYSINGDTFQIPASAISNWLTYADGKVALDSAQVKQYITDLGKKYNTSTNDTKFKSTKRGEVTIPVGTYSWTIQTDAEAEALEKAILAGKDFTRSPIVQGSTTSDHPLIESTYIEVDLKNQHMWYYKDGKVALETDIVSGKPTTPTPVGVFYVWNKEENATLRGTNDDGTPYASPVNYWMPVDWTGVGIHDSDWQPEYGGELWKTRGSHGCINTPPSVMKELFGMVERGTPVLIF</sequence>
<accession>A0A931AWU5</accession>
<evidence type="ECO:0000256" key="4">
    <source>
        <dbReference type="ARBA" id="ARBA00022984"/>
    </source>
</evidence>
<evidence type="ECO:0000256" key="1">
    <source>
        <dbReference type="ARBA" id="ARBA00004752"/>
    </source>
</evidence>
<dbReference type="InterPro" id="IPR005490">
    <property type="entry name" value="LD_TPept_cat_dom"/>
</dbReference>
<evidence type="ECO:0000256" key="6">
    <source>
        <dbReference type="PROSITE-ProRule" id="PRU01373"/>
    </source>
</evidence>
<dbReference type="GO" id="GO:0005576">
    <property type="term" value="C:extracellular region"/>
    <property type="evidence" value="ECO:0007669"/>
    <property type="project" value="TreeGrafter"/>
</dbReference>